<dbReference type="KEGG" id="dba:Dbac_1953"/>
<evidence type="ECO:0000313" key="3">
    <source>
        <dbReference type="Proteomes" id="UP000002216"/>
    </source>
</evidence>
<dbReference type="GO" id="GO:0090313">
    <property type="term" value="P:regulation of protein targeting to membrane"/>
    <property type="evidence" value="ECO:0007669"/>
    <property type="project" value="TreeGrafter"/>
</dbReference>
<dbReference type="RefSeq" id="WP_015774132.1">
    <property type="nucleotide sequence ID" value="NC_013173.1"/>
</dbReference>
<dbReference type="GO" id="GO:0005886">
    <property type="term" value="C:plasma membrane"/>
    <property type="evidence" value="ECO:0007669"/>
    <property type="project" value="TreeGrafter"/>
</dbReference>
<reference evidence="2 3" key="1">
    <citation type="journal article" date="2009" name="Stand. Genomic Sci.">
        <title>Complete genome sequence of Desulfomicrobium baculatum type strain (X).</title>
        <authorList>
            <person name="Copeland A."/>
            <person name="Spring S."/>
            <person name="Goker M."/>
            <person name="Schneider S."/>
            <person name="Lapidus A."/>
            <person name="Del Rio T.G."/>
            <person name="Tice H."/>
            <person name="Cheng J.F."/>
            <person name="Chen F."/>
            <person name="Nolan M."/>
            <person name="Bruce D."/>
            <person name="Goodwin L."/>
            <person name="Pitluck S."/>
            <person name="Ivanova N."/>
            <person name="Mavrommatis K."/>
            <person name="Ovchinnikova G."/>
            <person name="Pati A."/>
            <person name="Chen A."/>
            <person name="Palaniappan K."/>
            <person name="Land M."/>
            <person name="Hauser L."/>
            <person name="Chang Y.J."/>
            <person name="Jeffries C.C."/>
            <person name="Meincke L."/>
            <person name="Sims D."/>
            <person name="Brettin T."/>
            <person name="Detter J.C."/>
            <person name="Han C."/>
            <person name="Chain P."/>
            <person name="Bristow J."/>
            <person name="Eisen J.A."/>
            <person name="Markowitz V."/>
            <person name="Hugenholtz P."/>
            <person name="Kyrpides N.C."/>
            <person name="Klenk H.P."/>
            <person name="Lucas S."/>
        </authorList>
    </citation>
    <scope>NUCLEOTIDE SEQUENCE [LARGE SCALE GENOMIC DNA]</scope>
    <source>
        <strain evidence="3">DSM 4028 / VKM B-1378 / X</strain>
    </source>
</reference>
<evidence type="ECO:0000313" key="2">
    <source>
        <dbReference type="EMBL" id="ACU90041.1"/>
    </source>
</evidence>
<keyword evidence="3" id="KW-1185">Reference proteome</keyword>
<dbReference type="PANTHER" id="PTHR30441:SF4">
    <property type="entry name" value="PROTEIN ASMA"/>
    <property type="match status" value="1"/>
</dbReference>
<dbReference type="AlphaFoldDB" id="C7LXH0"/>
<dbReference type="Proteomes" id="UP000002216">
    <property type="component" value="Chromosome"/>
</dbReference>
<sequence>MNIRIWTVRVLLGLVVVCGILAGVLLLNFDPNDYKSQIVKSVRDNTGRELLISGDIGLEFFPYLSVSISDLELGNCQGFSGPFLTLSGAHLKTRLLPLLSSRLDVVAIDIEGLSLFLSRDESGRGNWMDLATPPSDDASAPDKPVLARDKRVPFLAGLIVDGLHVSDARIVWDDQRSGENFEVAGIRLDVSDFAFGVPFVVDTYARAKRGEITAELDFSAKATLDLDRLGVEDLAMKAILSGDSLPGSPETISLSADFFSTDGRIDNGRMQGLGLDVGFSAQASSGTDINGVLDVARFNPKDAFTRLGLAFPDFKDPSALEEVAFSCTLTKGQDGFAATNLRLVIDDQALRGRVAVHGRTNPQVDLDLHLDTLNLDRYRMHSDPGEAQASSGSSDENIELPVKMMRKLNLNATLAVDSLTVYNLRVSDARIRLTAKDGLFDMQEIESGLYGGQLKGEGSLDVRGQTLVYTWSHLVSGLQIGPLLRDLHGQESLSGSMQSSAAIDTSGWSTMDLRRNLKGKVDFKVTDGAISGVNVSQLLRDGIRKVKGLSPGPQESPRTVFSVLSASGSISNGVETTPDLFLLAPRFRVTGNGQTDLVREVMDFSLLIELAGSQGQFDEGALGLNSIPVRISGPVREPTISPDMEAVLRALGLRGGQAVQDVLKGVGSGLNKGVEGLKNLFK</sequence>
<dbReference type="Pfam" id="PF05170">
    <property type="entry name" value="AsmA"/>
    <property type="match status" value="1"/>
</dbReference>
<dbReference type="OrthoDB" id="9766390at2"/>
<feature type="domain" description="AsmA" evidence="1">
    <location>
        <begin position="7"/>
        <end position="579"/>
    </location>
</feature>
<gene>
    <name evidence="2" type="ordered locus">Dbac_1953</name>
</gene>
<dbReference type="InterPro" id="IPR052894">
    <property type="entry name" value="AsmA-related"/>
</dbReference>
<name>C7LXH0_DESBD</name>
<dbReference type="InterPro" id="IPR007844">
    <property type="entry name" value="AsmA"/>
</dbReference>
<proteinExistence type="predicted"/>
<dbReference type="STRING" id="525897.Dbac_1953"/>
<dbReference type="EMBL" id="CP001629">
    <property type="protein sequence ID" value="ACU90041.1"/>
    <property type="molecule type" value="Genomic_DNA"/>
</dbReference>
<organism evidence="2 3">
    <name type="scientific">Desulfomicrobium baculatum (strain DSM 4028 / VKM B-1378 / X)</name>
    <name type="common">Desulfovibrio baculatus</name>
    <dbReference type="NCBI Taxonomy" id="525897"/>
    <lineage>
        <taxon>Bacteria</taxon>
        <taxon>Pseudomonadati</taxon>
        <taxon>Thermodesulfobacteriota</taxon>
        <taxon>Desulfovibrionia</taxon>
        <taxon>Desulfovibrionales</taxon>
        <taxon>Desulfomicrobiaceae</taxon>
        <taxon>Desulfomicrobium</taxon>
    </lineage>
</organism>
<evidence type="ECO:0000259" key="1">
    <source>
        <dbReference type="Pfam" id="PF05170"/>
    </source>
</evidence>
<accession>C7LXH0</accession>
<dbReference type="HOGENOM" id="CLU_012870_0_1_7"/>
<protein>
    <submittedName>
        <fullName evidence="2">AsmA family protein</fullName>
    </submittedName>
</protein>
<dbReference type="eggNOG" id="COG2982">
    <property type="taxonomic scope" value="Bacteria"/>
</dbReference>
<dbReference type="PANTHER" id="PTHR30441">
    <property type="entry name" value="DUF748 DOMAIN-CONTAINING PROTEIN"/>
    <property type="match status" value="1"/>
</dbReference>